<dbReference type="SUPFAM" id="SSF52743">
    <property type="entry name" value="Subtilisin-like"/>
    <property type="match status" value="1"/>
</dbReference>
<keyword evidence="2 5" id="KW-0645">Protease</keyword>
<evidence type="ECO:0000256" key="5">
    <source>
        <dbReference type="PROSITE-ProRule" id="PRU01240"/>
    </source>
</evidence>
<dbReference type="GO" id="GO:0005975">
    <property type="term" value="P:carbohydrate metabolic process"/>
    <property type="evidence" value="ECO:0007669"/>
    <property type="project" value="UniProtKB-ARBA"/>
</dbReference>
<dbReference type="InterPro" id="IPR054399">
    <property type="entry name" value="Fervidolysin-like_N_prodom"/>
</dbReference>
<proteinExistence type="inferred from homology"/>
<dbReference type="Gene3D" id="3.40.50.200">
    <property type="entry name" value="Peptidase S8/S53 domain"/>
    <property type="match status" value="1"/>
</dbReference>
<dbReference type="InterPro" id="IPR023828">
    <property type="entry name" value="Peptidase_S8_Ser-AS"/>
</dbReference>
<keyword evidence="3 5" id="KW-0378">Hydrolase</keyword>
<dbReference type="InterPro" id="IPR036852">
    <property type="entry name" value="Peptidase_S8/S53_dom_sf"/>
</dbReference>
<dbReference type="Gene3D" id="2.60.40.10">
    <property type="entry name" value="Immunoglobulins"/>
    <property type="match status" value="1"/>
</dbReference>
<feature type="domain" description="Fervidolysin-like N-terminal prodomain" evidence="8">
    <location>
        <begin position="44"/>
        <end position="119"/>
    </location>
</feature>
<evidence type="ECO:0000256" key="1">
    <source>
        <dbReference type="ARBA" id="ARBA00011073"/>
    </source>
</evidence>
<dbReference type="PANTHER" id="PTHR43399">
    <property type="entry name" value="SUBTILISIN-RELATED"/>
    <property type="match status" value="1"/>
</dbReference>
<dbReference type="InterPro" id="IPR000209">
    <property type="entry name" value="Peptidase_S8/S53_dom"/>
</dbReference>
<dbReference type="InterPro" id="IPR015500">
    <property type="entry name" value="Peptidase_S8_subtilisin-rel"/>
</dbReference>
<comment type="similarity">
    <text evidence="1 5">Belongs to the peptidase S8 family.</text>
</comment>
<dbReference type="Pfam" id="PF00082">
    <property type="entry name" value="Peptidase_S8"/>
    <property type="match status" value="1"/>
</dbReference>
<keyword evidence="6" id="KW-0812">Transmembrane</keyword>
<organism evidence="9">
    <name type="scientific">uncultured Rubrobacteraceae bacterium</name>
    <dbReference type="NCBI Taxonomy" id="349277"/>
    <lineage>
        <taxon>Bacteria</taxon>
        <taxon>Bacillati</taxon>
        <taxon>Actinomycetota</taxon>
        <taxon>Rubrobacteria</taxon>
        <taxon>Rubrobacterales</taxon>
        <taxon>Rubrobacteraceae</taxon>
        <taxon>environmental samples</taxon>
    </lineage>
</organism>
<evidence type="ECO:0000256" key="6">
    <source>
        <dbReference type="SAM" id="Phobius"/>
    </source>
</evidence>
<dbReference type="PROSITE" id="PS00137">
    <property type="entry name" value="SUBTILASE_HIS"/>
    <property type="match status" value="1"/>
</dbReference>
<evidence type="ECO:0000256" key="2">
    <source>
        <dbReference type="ARBA" id="ARBA00022670"/>
    </source>
</evidence>
<feature type="domain" description="Peptidase S8/S53" evidence="7">
    <location>
        <begin position="167"/>
        <end position="429"/>
    </location>
</feature>
<keyword evidence="4 5" id="KW-0720">Serine protease</keyword>
<dbReference type="GO" id="GO:0006508">
    <property type="term" value="P:proteolysis"/>
    <property type="evidence" value="ECO:0007669"/>
    <property type="project" value="UniProtKB-KW"/>
</dbReference>
<feature type="active site" description="Charge relay system" evidence="5">
    <location>
        <position position="396"/>
    </location>
</feature>
<dbReference type="InterPro" id="IPR022398">
    <property type="entry name" value="Peptidase_S8_His-AS"/>
</dbReference>
<dbReference type="AlphaFoldDB" id="A0A6J4NCG1"/>
<dbReference type="PROSITE" id="PS00138">
    <property type="entry name" value="SUBTILASE_SER"/>
    <property type="match status" value="1"/>
</dbReference>
<name>A0A6J4NCG1_9ACTN</name>
<sequence length="553" mass="58714">MSILHRIGLLIGFFAATFVVFVGLQGTSQDAVGRPAQGEETSFQEGSGPRFAPGEIIVVLKEPASQGDLRDLNRQNDAATEENLPQSDVNVVDLPRDLTVGEAVQEYEDSPDVAYAEPNFKLQPARAPNDPRYGELWGLNNTGQTGGTPDADIDAPEAWDTTTGSPDTVVAVIDEGIDINHPDLRNNVWTNRAEATGIPKRDDDGNGYIDDINGWDFASDDNTVYDPDPISGKGDEHGTHVAGTIAAEGDNGVGVTGVNWDAQVAALKFIGPKVGYTSDAVEAINYAVKMGMPISNNSWGGGGRSQALNDAIKRADAAGHLFLAAAGNEGANNDETASYPANYNVPNIVSVAATNDTDRLAWFSNFGATTVDLAAPGVGILSTLPGDSYGRYSGTSMATPHVAGMAALIKSDNPGLDHAGIKAQILQYVDEKASLEGKVATDGRLNAVKSVTKSADTAAPSVTKLKPAPRSKIRDRTPKIAATVTDNRTDLRRSDIDLFLDGQRRKGADYDSGTDRLTYTAPKLSYSGHKVKVVATDEAGNTRTRGWRFRVVR</sequence>
<dbReference type="CDD" id="cd07473">
    <property type="entry name" value="Peptidases_S8_Subtilisin_like"/>
    <property type="match status" value="1"/>
</dbReference>
<evidence type="ECO:0000313" key="9">
    <source>
        <dbReference type="EMBL" id="CAA9384671.1"/>
    </source>
</evidence>
<dbReference type="PROSITE" id="PS51892">
    <property type="entry name" value="SUBTILASE"/>
    <property type="match status" value="1"/>
</dbReference>
<dbReference type="InterPro" id="IPR051048">
    <property type="entry name" value="Peptidase_S8/S53_subtilisin"/>
</dbReference>
<dbReference type="PANTHER" id="PTHR43399:SF4">
    <property type="entry name" value="CELL WALL-ASSOCIATED PROTEASE"/>
    <property type="match status" value="1"/>
</dbReference>
<reference evidence="9" key="1">
    <citation type="submission" date="2020-02" db="EMBL/GenBank/DDBJ databases">
        <authorList>
            <person name="Meier V. D."/>
        </authorList>
    </citation>
    <scope>NUCLEOTIDE SEQUENCE</scope>
    <source>
        <strain evidence="9">AVDCRST_MAG22</strain>
    </source>
</reference>
<keyword evidence="6" id="KW-1133">Transmembrane helix</keyword>
<gene>
    <name evidence="9" type="ORF">AVDCRST_MAG22-188</name>
</gene>
<dbReference type="InterPro" id="IPR034204">
    <property type="entry name" value="PfSUB1-like_cat_dom"/>
</dbReference>
<keyword evidence="6" id="KW-0472">Membrane</keyword>
<dbReference type="EMBL" id="CADCUV010000012">
    <property type="protein sequence ID" value="CAA9384671.1"/>
    <property type="molecule type" value="Genomic_DNA"/>
</dbReference>
<protein>
    <submittedName>
        <fullName evidence="9">Uncharacterized protein</fullName>
    </submittedName>
</protein>
<feature type="active site" description="Charge relay system" evidence="5">
    <location>
        <position position="237"/>
    </location>
</feature>
<dbReference type="PRINTS" id="PR00723">
    <property type="entry name" value="SUBTILISIN"/>
</dbReference>
<accession>A0A6J4NCG1</accession>
<evidence type="ECO:0000256" key="3">
    <source>
        <dbReference type="ARBA" id="ARBA00022801"/>
    </source>
</evidence>
<dbReference type="GO" id="GO:0004252">
    <property type="term" value="F:serine-type endopeptidase activity"/>
    <property type="evidence" value="ECO:0007669"/>
    <property type="project" value="UniProtKB-UniRule"/>
</dbReference>
<dbReference type="InterPro" id="IPR013783">
    <property type="entry name" value="Ig-like_fold"/>
</dbReference>
<evidence type="ECO:0000259" key="8">
    <source>
        <dbReference type="Pfam" id="PF22148"/>
    </source>
</evidence>
<dbReference type="Pfam" id="PF22148">
    <property type="entry name" value="Fervidolysin_NPro-like"/>
    <property type="match status" value="1"/>
</dbReference>
<feature type="transmembrane region" description="Helical" evidence="6">
    <location>
        <begin position="7"/>
        <end position="24"/>
    </location>
</feature>
<feature type="active site" description="Charge relay system" evidence="5">
    <location>
        <position position="174"/>
    </location>
</feature>
<evidence type="ECO:0000256" key="4">
    <source>
        <dbReference type="ARBA" id="ARBA00022825"/>
    </source>
</evidence>
<evidence type="ECO:0000259" key="7">
    <source>
        <dbReference type="Pfam" id="PF00082"/>
    </source>
</evidence>